<dbReference type="Proteomes" id="UP000559027">
    <property type="component" value="Unassembled WGS sequence"/>
</dbReference>
<feature type="compositionally biased region" description="Polar residues" evidence="2">
    <location>
        <begin position="643"/>
        <end position="658"/>
    </location>
</feature>
<feature type="compositionally biased region" description="Low complexity" evidence="2">
    <location>
        <begin position="667"/>
        <end position="687"/>
    </location>
</feature>
<feature type="compositionally biased region" description="Low complexity" evidence="2">
    <location>
        <begin position="249"/>
        <end position="260"/>
    </location>
</feature>
<evidence type="ECO:0000256" key="2">
    <source>
        <dbReference type="SAM" id="MobiDB-lite"/>
    </source>
</evidence>
<feature type="compositionally biased region" description="Polar residues" evidence="2">
    <location>
        <begin position="861"/>
        <end position="870"/>
    </location>
</feature>
<proteinExistence type="predicted"/>
<evidence type="ECO:0000256" key="1">
    <source>
        <dbReference type="PROSITE-ProRule" id="PRU00042"/>
    </source>
</evidence>
<accession>A0A8H5CY86</accession>
<name>A0A8H5CY86_9AGAR</name>
<comment type="caution">
    <text evidence="4">The sequence shown here is derived from an EMBL/GenBank/DDBJ whole genome shotgun (WGS) entry which is preliminary data.</text>
</comment>
<keyword evidence="1" id="KW-0863">Zinc-finger</keyword>
<feature type="region of interest" description="Disordered" evidence="2">
    <location>
        <begin position="954"/>
        <end position="1023"/>
    </location>
</feature>
<organism evidence="4 5">
    <name type="scientific">Leucocoprinus leucothites</name>
    <dbReference type="NCBI Taxonomy" id="201217"/>
    <lineage>
        <taxon>Eukaryota</taxon>
        <taxon>Fungi</taxon>
        <taxon>Dikarya</taxon>
        <taxon>Basidiomycota</taxon>
        <taxon>Agaricomycotina</taxon>
        <taxon>Agaricomycetes</taxon>
        <taxon>Agaricomycetidae</taxon>
        <taxon>Agaricales</taxon>
        <taxon>Agaricineae</taxon>
        <taxon>Agaricaceae</taxon>
        <taxon>Leucocoprinus</taxon>
    </lineage>
</organism>
<feature type="region of interest" description="Disordered" evidence="2">
    <location>
        <begin position="472"/>
        <end position="527"/>
    </location>
</feature>
<feature type="compositionally biased region" description="Low complexity" evidence="2">
    <location>
        <begin position="807"/>
        <end position="822"/>
    </location>
</feature>
<feature type="compositionally biased region" description="Basic and acidic residues" evidence="2">
    <location>
        <begin position="954"/>
        <end position="965"/>
    </location>
</feature>
<evidence type="ECO:0000313" key="5">
    <source>
        <dbReference type="Proteomes" id="UP000559027"/>
    </source>
</evidence>
<keyword evidence="5" id="KW-1185">Reference proteome</keyword>
<reference evidence="4 5" key="1">
    <citation type="journal article" date="2020" name="ISME J.">
        <title>Uncovering the hidden diversity of litter-decomposition mechanisms in mushroom-forming fungi.</title>
        <authorList>
            <person name="Floudas D."/>
            <person name="Bentzer J."/>
            <person name="Ahren D."/>
            <person name="Johansson T."/>
            <person name="Persson P."/>
            <person name="Tunlid A."/>
        </authorList>
    </citation>
    <scope>NUCLEOTIDE SEQUENCE [LARGE SCALE GENOMIC DNA]</scope>
    <source>
        <strain evidence="4 5">CBS 146.42</strain>
    </source>
</reference>
<feature type="compositionally biased region" description="Polar residues" evidence="2">
    <location>
        <begin position="981"/>
        <end position="994"/>
    </location>
</feature>
<dbReference type="PROSITE" id="PS50157">
    <property type="entry name" value="ZINC_FINGER_C2H2_2"/>
    <property type="match status" value="1"/>
</dbReference>
<dbReference type="EMBL" id="JAACJO010000015">
    <property type="protein sequence ID" value="KAF5350120.1"/>
    <property type="molecule type" value="Genomic_DNA"/>
</dbReference>
<feature type="region of interest" description="Disordered" evidence="2">
    <location>
        <begin position="555"/>
        <end position="936"/>
    </location>
</feature>
<feature type="region of interest" description="Disordered" evidence="2">
    <location>
        <begin position="400"/>
        <end position="421"/>
    </location>
</feature>
<feature type="compositionally biased region" description="Low complexity" evidence="2">
    <location>
        <begin position="618"/>
        <end position="628"/>
    </location>
</feature>
<evidence type="ECO:0000259" key="3">
    <source>
        <dbReference type="PROSITE" id="PS50157"/>
    </source>
</evidence>
<evidence type="ECO:0000313" key="4">
    <source>
        <dbReference type="EMBL" id="KAF5350120.1"/>
    </source>
</evidence>
<feature type="compositionally biased region" description="Polar residues" evidence="2">
    <location>
        <begin position="882"/>
        <end position="915"/>
    </location>
</feature>
<feature type="compositionally biased region" description="Basic and acidic residues" evidence="2">
    <location>
        <begin position="479"/>
        <end position="488"/>
    </location>
</feature>
<protein>
    <recommendedName>
        <fullName evidence="3">C2H2-type domain-containing protein</fullName>
    </recommendedName>
</protein>
<sequence length="1023" mass="109747">MECFSSANTAIHNVWCCKPFSAGTQSVPLLSFISSLAPLSPVPLSPRFSTFGTMEYQYTRGIQRPNAAQLSLALSSVLQDSLIPDTRMDIAKEGLYREPPQSSSNLMVPTKTPYSVLSSGSAYSQESWNGPEAWAFNKPPPSSRLASAVLVPGGSYPATLARPAGPASIASGRESTFSTTTGSSRSVASAQSLLQSARASSATSFSNQDSFISLAGVDKVSDDKKEKTKLKQMYKRASMSTKALAKLFSRSPTSSRTSPPGGIVKRSSLKPPMPILSPPRQPLDVDPFASGSSVGSYGLDVNPTPLEHKRTGSSPEVKSPLSIDVQARLQRSPSVSSPLGIPTSPSLARLTHPEYPQSIRGRDVPFPPLKARLPLPLPKQLPPISRKAKFVHLCHGYHQATPSGTSSTGPSSSVPGTASTSAYSTTPYANIKSQPLKGHIRTTSPATKISKCERGCASYACQSGCNRAYTASSATRSPRNPDHYDEKPQVVQGGQASFLDFPPPTTRPSLITRDQDGTGSNSNGSGVKVGSVVVHEVHLVKPVPSMPAMRVAHLESPSKQLENVTRQRPRAGSVRAGTAASDPLNTEKPRKLPIPTSVVPPSDALPSLPQRATRSRARSVSSRDSSPARPLPRPPASEKPSVPQISTQNLTTGDTQETWLVEPSNKSSLRSQPSIRSIPRSPSLPSLGPNFTDAPPLPTSRATSQHEEPRGRSHVRSPSLPTFPVKSTPLPGNVQDRTTRQPLPSGIAERLRSRGRSNSRTRSDDRRPSVDTSLVPPPPLPPSSERKKPTLESIPSASTYGYPESYSHTTGSTLSTASSLQTPPSPTVSRLLKTRNTGRARAASLKSPSMPDLRAALATNPVPSSTSTRSRGPHTPSPPLPQVQTHVNTSTPNMVQQPSVLTSYRTSDASKSSDSLLPYLRPKPNLTRPKELSYPPQKDNVRAFHARSNKEIAKEGDWDFLDRPPRPPRSPSVHIPETPTIAKTNFGRSHFRSQPTRDSDVPPVPSVHVPRERSMERSIGMAL</sequence>
<feature type="compositionally biased region" description="Low complexity" evidence="2">
    <location>
        <begin position="171"/>
        <end position="184"/>
    </location>
</feature>
<feature type="domain" description="C2H2-type" evidence="3">
    <location>
        <begin position="459"/>
        <end position="488"/>
    </location>
</feature>
<feature type="region of interest" description="Disordered" evidence="2">
    <location>
        <begin position="247"/>
        <end position="273"/>
    </location>
</feature>
<feature type="region of interest" description="Disordered" evidence="2">
    <location>
        <begin position="163"/>
        <end position="184"/>
    </location>
</feature>
<dbReference type="AlphaFoldDB" id="A0A8H5CY86"/>
<feature type="compositionally biased region" description="Polar residues" evidence="2">
    <location>
        <begin position="557"/>
        <end position="566"/>
    </location>
</feature>
<gene>
    <name evidence="4" type="ORF">D9756_009214</name>
</gene>
<dbReference type="InterPro" id="IPR013087">
    <property type="entry name" value="Znf_C2H2_type"/>
</dbReference>
<dbReference type="OrthoDB" id="3068940at2759"/>
<keyword evidence="1" id="KW-0479">Metal-binding</keyword>
<keyword evidence="1" id="KW-0862">Zinc</keyword>
<dbReference type="GO" id="GO:0008270">
    <property type="term" value="F:zinc ion binding"/>
    <property type="evidence" value="ECO:0007669"/>
    <property type="project" value="UniProtKB-KW"/>
</dbReference>